<feature type="region of interest" description="Disordered" evidence="1">
    <location>
        <begin position="77"/>
        <end position="102"/>
    </location>
</feature>
<reference evidence="3" key="1">
    <citation type="submission" date="2016-09" db="EMBL/GenBank/DDBJ databases">
        <authorList>
            <person name="Jeantristanb JTB J.-T."/>
            <person name="Ricardo R."/>
        </authorList>
    </citation>
    <scope>NUCLEOTIDE SEQUENCE [LARGE SCALE GENOMIC DNA]</scope>
</reference>
<name>A0A238FLQ2_9BASI</name>
<sequence>MSPSLEITYTINVPETLNNPTPPLPLTKAPSTATLRFPLNSTLTRNEWLSSLEKGLGEARDDLNTCLSEWKEVMKPFEKVEGGKKKKQNGEDEEGDEEGEEE</sequence>
<proteinExistence type="predicted"/>
<feature type="compositionally biased region" description="Acidic residues" evidence="1">
    <location>
        <begin position="91"/>
        <end position="102"/>
    </location>
</feature>
<accession>A0A238FLQ2</accession>
<evidence type="ECO:0000313" key="3">
    <source>
        <dbReference type="Proteomes" id="UP000198372"/>
    </source>
</evidence>
<dbReference type="EMBL" id="FMSP01000017">
    <property type="protein sequence ID" value="SCV72953.1"/>
    <property type="molecule type" value="Genomic_DNA"/>
</dbReference>
<dbReference type="AlphaFoldDB" id="A0A238FLQ2"/>
<dbReference type="OrthoDB" id="2537909at2759"/>
<evidence type="ECO:0000313" key="2">
    <source>
        <dbReference type="EMBL" id="SCV72953.1"/>
    </source>
</evidence>
<evidence type="ECO:0000256" key="1">
    <source>
        <dbReference type="SAM" id="MobiDB-lite"/>
    </source>
</evidence>
<dbReference type="Proteomes" id="UP000198372">
    <property type="component" value="Unassembled WGS sequence"/>
</dbReference>
<protein>
    <submittedName>
        <fullName evidence="2">BQ2448_6878 protein</fullName>
    </submittedName>
</protein>
<gene>
    <name evidence="2" type="ORF">BQ2448_6878</name>
</gene>
<keyword evidence="3" id="KW-1185">Reference proteome</keyword>
<organism evidence="2 3">
    <name type="scientific">Microbotryum intermedium</name>
    <dbReference type="NCBI Taxonomy" id="269621"/>
    <lineage>
        <taxon>Eukaryota</taxon>
        <taxon>Fungi</taxon>
        <taxon>Dikarya</taxon>
        <taxon>Basidiomycota</taxon>
        <taxon>Pucciniomycotina</taxon>
        <taxon>Microbotryomycetes</taxon>
        <taxon>Microbotryales</taxon>
        <taxon>Microbotryaceae</taxon>
        <taxon>Microbotryum</taxon>
    </lineage>
</organism>